<accession>A0A8H3FR92</accession>
<reference evidence="2" key="1">
    <citation type="submission" date="2021-03" db="EMBL/GenBank/DDBJ databases">
        <authorList>
            <person name="Tagirdzhanova G."/>
        </authorList>
    </citation>
    <scope>NUCLEOTIDE SEQUENCE</scope>
</reference>
<dbReference type="EMBL" id="CAJPDS010000051">
    <property type="protein sequence ID" value="CAF9929373.1"/>
    <property type="molecule type" value="Genomic_DNA"/>
</dbReference>
<sequence length="352" mass="40394">MSSGSPPMESSSTNAALPTQHDQKHFDDAAEKKRCSSPSLGHLQRNLADPSDGRSRGINYTFGLDALHAYKKNQPSSLERLPTELRVMILEYMGDYASLWALISASPYYLKAFLGVRNPLLTKTTIRELETRSVYLCAPPVSNRMREPEVALNAQNIEGLDYKVKRDVEITLTLQANLYSALQTYYSQIESNTSPCLDVQQLKALRTLDDVVMWLDFDPELQKHCPHGSKCEAMQGASRWCVLMRESTIKSYDDINNLEVPHSYHTWSKGRLTESEIRPARIALVWFLRKAKIVRQRLDKVETFQRYFPWCNVRTRHQLISFENEIKKSIPTVSFLFASGEITVKLCRKRKK</sequence>
<dbReference type="OrthoDB" id="5304511at2759"/>
<evidence type="ECO:0000256" key="1">
    <source>
        <dbReference type="SAM" id="MobiDB-lite"/>
    </source>
</evidence>
<name>A0A8H3FR92_9LECA</name>
<keyword evidence="3" id="KW-1185">Reference proteome</keyword>
<dbReference type="AlphaFoldDB" id="A0A8H3FR92"/>
<evidence type="ECO:0000313" key="3">
    <source>
        <dbReference type="Proteomes" id="UP000664521"/>
    </source>
</evidence>
<feature type="region of interest" description="Disordered" evidence="1">
    <location>
        <begin position="1"/>
        <end position="54"/>
    </location>
</feature>
<protein>
    <submittedName>
        <fullName evidence="2">Uncharacterized protein</fullName>
    </submittedName>
</protein>
<comment type="caution">
    <text evidence="2">The sequence shown here is derived from an EMBL/GenBank/DDBJ whole genome shotgun (WGS) entry which is preliminary data.</text>
</comment>
<feature type="compositionally biased region" description="Basic and acidic residues" evidence="1">
    <location>
        <begin position="21"/>
        <end position="34"/>
    </location>
</feature>
<evidence type="ECO:0000313" key="2">
    <source>
        <dbReference type="EMBL" id="CAF9929373.1"/>
    </source>
</evidence>
<gene>
    <name evidence="2" type="ORF">HETSPECPRED_007357</name>
</gene>
<feature type="compositionally biased region" description="Low complexity" evidence="1">
    <location>
        <begin position="1"/>
        <end position="12"/>
    </location>
</feature>
<organism evidence="2 3">
    <name type="scientific">Heterodermia speciosa</name>
    <dbReference type="NCBI Taxonomy" id="116794"/>
    <lineage>
        <taxon>Eukaryota</taxon>
        <taxon>Fungi</taxon>
        <taxon>Dikarya</taxon>
        <taxon>Ascomycota</taxon>
        <taxon>Pezizomycotina</taxon>
        <taxon>Lecanoromycetes</taxon>
        <taxon>OSLEUM clade</taxon>
        <taxon>Lecanoromycetidae</taxon>
        <taxon>Caliciales</taxon>
        <taxon>Physciaceae</taxon>
        <taxon>Heterodermia</taxon>
    </lineage>
</organism>
<dbReference type="Proteomes" id="UP000664521">
    <property type="component" value="Unassembled WGS sequence"/>
</dbReference>
<proteinExistence type="predicted"/>